<evidence type="ECO:0000313" key="2">
    <source>
        <dbReference type="EMBL" id="GCB87444.1"/>
    </source>
</evidence>
<dbReference type="InterPro" id="IPR057200">
    <property type="entry name" value="DUF7878"/>
</dbReference>
<dbReference type="Pfam" id="PF25297">
    <property type="entry name" value="DUF7878"/>
    <property type="match status" value="1"/>
</dbReference>
<accession>A0A401QPZ5</accession>
<gene>
    <name evidence="2" type="ORF">SALB_00095</name>
</gene>
<feature type="domain" description="DUF7878" evidence="1">
    <location>
        <begin position="27"/>
        <end position="130"/>
    </location>
</feature>
<sequence length="143" mass="15907">MRLVCRNFGLSDLPRRGLTPQEAPLAVLLLDIEAELSIWEEGQMVWSEEAFPVAELAYHLALWLQSSNAGQEDFELDSMQAEEGLIRIVCSGEGWRVGSICTPDFWSSPVAWDVLVAEIRQFDSSVREGITALGIDPAFIPEV</sequence>
<evidence type="ECO:0000259" key="1">
    <source>
        <dbReference type="Pfam" id="PF25297"/>
    </source>
</evidence>
<protein>
    <recommendedName>
        <fullName evidence="1">DUF7878 domain-containing protein</fullName>
    </recommendedName>
</protein>
<comment type="caution">
    <text evidence="2">The sequence shown here is derived from an EMBL/GenBank/DDBJ whole genome shotgun (WGS) entry which is preliminary data.</text>
</comment>
<reference evidence="2 3" key="1">
    <citation type="journal article" date="2019" name="Microbiol. Resour. Announc.">
        <title>Draft Genome Sequence of the Most Traditional epsilon-Poly-l-Lysine Producer, Streptomyces albulus NBRC14147.</title>
        <authorList>
            <person name="Yamanaka K."/>
            <person name="Hamano Y."/>
        </authorList>
    </citation>
    <scope>NUCLEOTIDE SEQUENCE [LARGE SCALE GENOMIC DNA]</scope>
    <source>
        <strain evidence="2 3">NBRC 14147</strain>
    </source>
</reference>
<dbReference type="EMBL" id="BHXC01000001">
    <property type="protein sequence ID" value="GCB87444.1"/>
    <property type="molecule type" value="Genomic_DNA"/>
</dbReference>
<evidence type="ECO:0000313" key="3">
    <source>
        <dbReference type="Proteomes" id="UP000288351"/>
    </source>
</evidence>
<dbReference type="Proteomes" id="UP000288351">
    <property type="component" value="Unassembled WGS sequence"/>
</dbReference>
<dbReference type="AlphaFoldDB" id="A0A401QPZ5"/>
<proteinExistence type="predicted"/>
<name>A0A401QPZ5_STRNR</name>
<organism evidence="2 3">
    <name type="scientific">Streptomyces noursei</name>
    <name type="common">Streptomyces albulus</name>
    <dbReference type="NCBI Taxonomy" id="1971"/>
    <lineage>
        <taxon>Bacteria</taxon>
        <taxon>Bacillati</taxon>
        <taxon>Actinomycetota</taxon>
        <taxon>Actinomycetes</taxon>
        <taxon>Kitasatosporales</taxon>
        <taxon>Streptomycetaceae</taxon>
        <taxon>Streptomyces</taxon>
    </lineage>
</organism>